<dbReference type="PANTHER" id="PTHR13789">
    <property type="entry name" value="MONOOXYGENASE"/>
    <property type="match status" value="1"/>
</dbReference>
<name>A0A9P4I0V9_9PEZI</name>
<evidence type="ECO:0000313" key="8">
    <source>
        <dbReference type="Proteomes" id="UP000799776"/>
    </source>
</evidence>
<keyword evidence="2" id="KW-0285">Flavoprotein</keyword>
<dbReference type="PROSITE" id="PS51257">
    <property type="entry name" value="PROKAR_LIPOPROTEIN"/>
    <property type="match status" value="1"/>
</dbReference>
<dbReference type="OrthoDB" id="16820at2759"/>
<proteinExistence type="inferred from homology"/>
<keyword evidence="8" id="KW-1185">Reference proteome</keyword>
<dbReference type="GO" id="GO:0071949">
    <property type="term" value="F:FAD binding"/>
    <property type="evidence" value="ECO:0007669"/>
    <property type="project" value="InterPro"/>
</dbReference>
<feature type="domain" description="FAD-binding" evidence="6">
    <location>
        <begin position="5"/>
        <end position="328"/>
    </location>
</feature>
<dbReference type="AlphaFoldDB" id="A0A9P4I0V9"/>
<dbReference type="SUPFAM" id="SSF51905">
    <property type="entry name" value="FAD/NAD(P)-binding domain"/>
    <property type="match status" value="1"/>
</dbReference>
<comment type="caution">
    <text evidence="7">The sequence shown here is derived from an EMBL/GenBank/DDBJ whole genome shotgun (WGS) entry which is preliminary data.</text>
</comment>
<dbReference type="InterPro" id="IPR050493">
    <property type="entry name" value="FAD-dep_Monooxygenase_BioMet"/>
</dbReference>
<evidence type="ECO:0000256" key="5">
    <source>
        <dbReference type="ARBA" id="ARBA00023033"/>
    </source>
</evidence>
<dbReference type="InterPro" id="IPR036188">
    <property type="entry name" value="FAD/NAD-bd_sf"/>
</dbReference>
<sequence>MSQSLKVVIVGAGLGGLACAIACRRQGLQVVLLERAPQILPIGAGIQVPPNASRALQRLGLLERVREKGTQLESITVRRYQDGSLLCEKMASKIGDEDLGLPWVVIHRADYHEILVNEAKALGVDVRLGVEVEKIDFESTTLHVKGEDDIKGDVMVGADGLWSSIRDSLLGFPSPPTPTGDLAYRGTFSLDQLLALGDPNLEALCKKKTQTIWFGPNKHVVFYPIRRGTEFNMVLLCADDLPPDTKTMEGDIGEMRASFEGWDPILTKIITCIPSVLKWKLCHHEELPTWTKNCTALLGDACHPTLPYQAQGAAMAINDGCVLGKLLGSYNHSIQSQPTQLSSTHNIPSLLQLYERLRKSRTTLNVRGAIRNQHFYHMPDGEEQRRRDEQLKSTEWKGLRDEYSFVDTDYQKDLLGEDAIGNAEKAFKEWLA</sequence>
<dbReference type="Proteomes" id="UP000799776">
    <property type="component" value="Unassembled WGS sequence"/>
</dbReference>
<keyword evidence="3" id="KW-0274">FAD</keyword>
<reference evidence="7" key="1">
    <citation type="journal article" date="2020" name="Stud. Mycol.">
        <title>101 Dothideomycetes genomes: a test case for predicting lifestyles and emergence of pathogens.</title>
        <authorList>
            <person name="Haridas S."/>
            <person name="Albert R."/>
            <person name="Binder M."/>
            <person name="Bloem J."/>
            <person name="Labutti K."/>
            <person name="Salamov A."/>
            <person name="Andreopoulos B."/>
            <person name="Baker S."/>
            <person name="Barry K."/>
            <person name="Bills G."/>
            <person name="Bluhm B."/>
            <person name="Cannon C."/>
            <person name="Castanera R."/>
            <person name="Culley D."/>
            <person name="Daum C."/>
            <person name="Ezra D."/>
            <person name="Gonzalez J."/>
            <person name="Henrissat B."/>
            <person name="Kuo A."/>
            <person name="Liang C."/>
            <person name="Lipzen A."/>
            <person name="Lutzoni F."/>
            <person name="Magnuson J."/>
            <person name="Mondo S."/>
            <person name="Nolan M."/>
            <person name="Ohm R."/>
            <person name="Pangilinan J."/>
            <person name="Park H.-J."/>
            <person name="Ramirez L."/>
            <person name="Alfaro M."/>
            <person name="Sun H."/>
            <person name="Tritt A."/>
            <person name="Yoshinaga Y."/>
            <person name="Zwiers L.-H."/>
            <person name="Turgeon B."/>
            <person name="Goodwin S."/>
            <person name="Spatafora J."/>
            <person name="Crous P."/>
            <person name="Grigoriev I."/>
        </authorList>
    </citation>
    <scope>NUCLEOTIDE SEQUENCE</scope>
    <source>
        <strain evidence="7">CBS 121410</strain>
    </source>
</reference>
<organism evidence="7 8">
    <name type="scientific">Saccharata proteae CBS 121410</name>
    <dbReference type="NCBI Taxonomy" id="1314787"/>
    <lineage>
        <taxon>Eukaryota</taxon>
        <taxon>Fungi</taxon>
        <taxon>Dikarya</taxon>
        <taxon>Ascomycota</taxon>
        <taxon>Pezizomycotina</taxon>
        <taxon>Dothideomycetes</taxon>
        <taxon>Dothideomycetes incertae sedis</taxon>
        <taxon>Botryosphaeriales</taxon>
        <taxon>Saccharataceae</taxon>
        <taxon>Saccharata</taxon>
    </lineage>
</organism>
<dbReference type="PANTHER" id="PTHR13789:SF311">
    <property type="entry name" value="HYDROXYLASE, PUTATIVE (AFU_ORTHOLOGUE AFUA_5G10180)-RELATED"/>
    <property type="match status" value="1"/>
</dbReference>
<dbReference type="EMBL" id="ML978712">
    <property type="protein sequence ID" value="KAF2091132.1"/>
    <property type="molecule type" value="Genomic_DNA"/>
</dbReference>
<evidence type="ECO:0000256" key="1">
    <source>
        <dbReference type="ARBA" id="ARBA00007992"/>
    </source>
</evidence>
<keyword evidence="5" id="KW-0503">Monooxygenase</keyword>
<dbReference type="PRINTS" id="PR00420">
    <property type="entry name" value="RNGMNOXGNASE"/>
</dbReference>
<evidence type="ECO:0000313" key="7">
    <source>
        <dbReference type="EMBL" id="KAF2091132.1"/>
    </source>
</evidence>
<evidence type="ECO:0000256" key="4">
    <source>
        <dbReference type="ARBA" id="ARBA00023002"/>
    </source>
</evidence>
<protein>
    <submittedName>
        <fullName evidence="7">FAD/NAD(P)-binding domain-containing protein</fullName>
    </submittedName>
</protein>
<comment type="similarity">
    <text evidence="1">Belongs to the paxM FAD-dependent monooxygenase family.</text>
</comment>
<dbReference type="Gene3D" id="3.50.50.60">
    <property type="entry name" value="FAD/NAD(P)-binding domain"/>
    <property type="match status" value="1"/>
</dbReference>
<dbReference type="InterPro" id="IPR002938">
    <property type="entry name" value="FAD-bd"/>
</dbReference>
<evidence type="ECO:0000259" key="6">
    <source>
        <dbReference type="Pfam" id="PF01494"/>
    </source>
</evidence>
<dbReference type="Pfam" id="PF01494">
    <property type="entry name" value="FAD_binding_3"/>
    <property type="match status" value="1"/>
</dbReference>
<dbReference type="FunFam" id="3.50.50.60:FF:000115">
    <property type="entry name" value="Salicylate hydroxylase, putative"/>
    <property type="match status" value="1"/>
</dbReference>
<dbReference type="GO" id="GO:0004497">
    <property type="term" value="F:monooxygenase activity"/>
    <property type="evidence" value="ECO:0007669"/>
    <property type="project" value="UniProtKB-KW"/>
</dbReference>
<accession>A0A9P4I0V9</accession>
<evidence type="ECO:0000256" key="2">
    <source>
        <dbReference type="ARBA" id="ARBA00022630"/>
    </source>
</evidence>
<keyword evidence="4" id="KW-0560">Oxidoreductase</keyword>
<dbReference type="SUPFAM" id="SSF54373">
    <property type="entry name" value="FAD-linked reductases, C-terminal domain"/>
    <property type="match status" value="1"/>
</dbReference>
<gene>
    <name evidence="7" type="ORF">K490DRAFT_34543</name>
</gene>
<evidence type="ECO:0000256" key="3">
    <source>
        <dbReference type="ARBA" id="ARBA00022827"/>
    </source>
</evidence>